<organism evidence="1 2">
    <name type="scientific">Spirosoma endophyticum</name>
    <dbReference type="NCBI Taxonomy" id="662367"/>
    <lineage>
        <taxon>Bacteria</taxon>
        <taxon>Pseudomonadati</taxon>
        <taxon>Bacteroidota</taxon>
        <taxon>Cytophagia</taxon>
        <taxon>Cytophagales</taxon>
        <taxon>Cytophagaceae</taxon>
        <taxon>Spirosoma</taxon>
    </lineage>
</organism>
<reference evidence="1 2" key="1">
    <citation type="submission" date="2016-10" db="EMBL/GenBank/DDBJ databases">
        <authorList>
            <person name="de Groot N.N."/>
        </authorList>
    </citation>
    <scope>NUCLEOTIDE SEQUENCE [LARGE SCALE GENOMIC DNA]</scope>
    <source>
        <strain evidence="1 2">DSM 26130</strain>
    </source>
</reference>
<evidence type="ECO:0008006" key="3">
    <source>
        <dbReference type="Google" id="ProtNLM"/>
    </source>
</evidence>
<dbReference type="STRING" id="662367.SAMN05216167_11680"/>
<name>A0A1I2C2B4_9BACT</name>
<dbReference type="AlphaFoldDB" id="A0A1I2C2B4"/>
<protein>
    <recommendedName>
        <fullName evidence="3">Lipocalin-like domain-containing protein</fullName>
    </recommendedName>
</protein>
<keyword evidence="2" id="KW-1185">Reference proteome</keyword>
<evidence type="ECO:0000313" key="2">
    <source>
        <dbReference type="Proteomes" id="UP000198598"/>
    </source>
</evidence>
<sequence>MKGRISGIIILIAIGFSCRRDNETVPIDLLYRKWKITQVQYATGNPVMVSPTDAWAIVTFKSNGTILYGDDGKYDPCCSPSRFNRKGNTLDLVDVVSIPIPDRTPNGTCVGASCVSYGNSWKIVSLNTSQLVLYQNYATVVYEPYP</sequence>
<accession>A0A1I2C2B4</accession>
<dbReference type="EMBL" id="FOLQ01000016">
    <property type="protein sequence ID" value="SFE62375.1"/>
    <property type="molecule type" value="Genomic_DNA"/>
</dbReference>
<dbReference type="PROSITE" id="PS51257">
    <property type="entry name" value="PROKAR_LIPOPROTEIN"/>
    <property type="match status" value="1"/>
</dbReference>
<dbReference type="Proteomes" id="UP000198598">
    <property type="component" value="Unassembled WGS sequence"/>
</dbReference>
<gene>
    <name evidence="1" type="ORF">SAMN05216167_11680</name>
</gene>
<proteinExistence type="predicted"/>
<evidence type="ECO:0000313" key="1">
    <source>
        <dbReference type="EMBL" id="SFE62375.1"/>
    </source>
</evidence>